<dbReference type="PROSITE" id="PS51898">
    <property type="entry name" value="TYR_RECOMBINASE"/>
    <property type="match status" value="1"/>
</dbReference>
<feature type="domain" description="Tyr recombinase" evidence="6">
    <location>
        <begin position="147"/>
        <end position="338"/>
    </location>
</feature>
<evidence type="ECO:0000259" key="6">
    <source>
        <dbReference type="PROSITE" id="PS51898"/>
    </source>
</evidence>
<feature type="compositionally biased region" description="Basic and acidic residues" evidence="5">
    <location>
        <begin position="393"/>
        <end position="411"/>
    </location>
</feature>
<dbReference type="GO" id="GO:0015074">
    <property type="term" value="P:DNA integration"/>
    <property type="evidence" value="ECO:0007669"/>
    <property type="project" value="UniProtKB-KW"/>
</dbReference>
<evidence type="ECO:0000256" key="5">
    <source>
        <dbReference type="SAM" id="MobiDB-lite"/>
    </source>
</evidence>
<evidence type="ECO:0000313" key="11">
    <source>
        <dbReference type="Proteomes" id="UP001209746"/>
    </source>
</evidence>
<dbReference type="InterPro" id="IPR002104">
    <property type="entry name" value="Integrase_catalytic"/>
</dbReference>
<name>A0AAE3ID96_9EURY</name>
<evidence type="ECO:0000256" key="2">
    <source>
        <dbReference type="ARBA" id="ARBA00023125"/>
    </source>
</evidence>
<dbReference type="SUPFAM" id="SSF56349">
    <property type="entry name" value="DNA breaking-rejoining enzymes"/>
    <property type="match status" value="1"/>
</dbReference>
<dbReference type="GO" id="GO:0006310">
    <property type="term" value="P:DNA recombination"/>
    <property type="evidence" value="ECO:0007669"/>
    <property type="project" value="UniProtKB-KW"/>
</dbReference>
<dbReference type="GO" id="GO:0003677">
    <property type="term" value="F:DNA binding"/>
    <property type="evidence" value="ECO:0007669"/>
    <property type="project" value="UniProtKB-UniRule"/>
</dbReference>
<dbReference type="AlphaFoldDB" id="A0AAE3ID96"/>
<keyword evidence="1" id="KW-0229">DNA integration</keyword>
<organism evidence="9 11">
    <name type="scientific">Halapricum hydrolyticum</name>
    <dbReference type="NCBI Taxonomy" id="2979991"/>
    <lineage>
        <taxon>Archaea</taxon>
        <taxon>Methanobacteriati</taxon>
        <taxon>Methanobacteriota</taxon>
        <taxon>Stenosarchaea group</taxon>
        <taxon>Halobacteria</taxon>
        <taxon>Halobacteriales</taxon>
        <taxon>Haloarculaceae</taxon>
        <taxon>Halapricum</taxon>
    </lineage>
</organism>
<accession>A0AAE3ID96</accession>
<dbReference type="PANTHER" id="PTHR30349:SF41">
    <property type="entry name" value="INTEGRASE_RECOMBINASE PROTEIN MJ0367-RELATED"/>
    <property type="match status" value="1"/>
</dbReference>
<dbReference type="Gene3D" id="1.10.443.10">
    <property type="entry name" value="Intergrase catalytic core"/>
    <property type="match status" value="1"/>
</dbReference>
<evidence type="ECO:0000313" key="10">
    <source>
        <dbReference type="Proteomes" id="UP001208186"/>
    </source>
</evidence>
<dbReference type="Proteomes" id="UP001209746">
    <property type="component" value="Unassembled WGS sequence"/>
</dbReference>
<dbReference type="Pfam" id="PF00589">
    <property type="entry name" value="Phage_integrase"/>
    <property type="match status" value="1"/>
</dbReference>
<evidence type="ECO:0000256" key="4">
    <source>
        <dbReference type="PROSITE-ProRule" id="PRU01248"/>
    </source>
</evidence>
<gene>
    <name evidence="9" type="ORF">OB914_13215</name>
    <name evidence="8" type="ORF">OB916_13100</name>
</gene>
<protein>
    <submittedName>
        <fullName evidence="9">Tyrosine-type recombinase/integrase</fullName>
    </submittedName>
</protein>
<dbReference type="Proteomes" id="UP001208186">
    <property type="component" value="Unassembled WGS sequence"/>
</dbReference>
<dbReference type="EMBL" id="JAOPKD010000016">
    <property type="protein sequence ID" value="MCU4727916.1"/>
    <property type="molecule type" value="Genomic_DNA"/>
</dbReference>
<dbReference type="InterPro" id="IPR011010">
    <property type="entry name" value="DNA_brk_join_enz"/>
</dbReference>
<keyword evidence="10" id="KW-1185">Reference proteome</keyword>
<evidence type="ECO:0000256" key="3">
    <source>
        <dbReference type="ARBA" id="ARBA00023172"/>
    </source>
</evidence>
<dbReference type="InterPro" id="IPR044068">
    <property type="entry name" value="CB"/>
</dbReference>
<keyword evidence="3" id="KW-0233">DNA recombination</keyword>
<evidence type="ECO:0000259" key="7">
    <source>
        <dbReference type="PROSITE" id="PS51900"/>
    </source>
</evidence>
<reference evidence="9" key="1">
    <citation type="submission" date="2023-02" db="EMBL/GenBank/DDBJ databases">
        <title>Enrichment on poylsaccharides allowed isolation of novel metabolic and taxonomic groups of Haloarchaea.</title>
        <authorList>
            <person name="Sorokin D.Y."/>
            <person name="Elcheninov A.G."/>
            <person name="Khizhniak T.V."/>
            <person name="Kolganova T.V."/>
            <person name="Kublanov I.V."/>
        </authorList>
    </citation>
    <scope>NUCLEOTIDE SEQUENCE</scope>
    <source>
        <strain evidence="8 10">HArc-curdl5-1</strain>
        <strain evidence="9">HArc-curdl7</strain>
    </source>
</reference>
<comment type="caution">
    <text evidence="9">The sequence shown here is derived from an EMBL/GenBank/DDBJ whole genome shotgun (WGS) entry which is preliminary data.</text>
</comment>
<feature type="region of interest" description="Disordered" evidence="5">
    <location>
        <begin position="382"/>
        <end position="411"/>
    </location>
</feature>
<dbReference type="InterPro" id="IPR013762">
    <property type="entry name" value="Integrase-like_cat_sf"/>
</dbReference>
<keyword evidence="2 4" id="KW-0238">DNA-binding</keyword>
<proteinExistence type="predicted"/>
<dbReference type="InterPro" id="IPR050090">
    <property type="entry name" value="Tyrosine_recombinase_XerCD"/>
</dbReference>
<evidence type="ECO:0000313" key="9">
    <source>
        <dbReference type="EMBL" id="MCU4727916.1"/>
    </source>
</evidence>
<feature type="domain" description="Core-binding (CB)" evidence="7">
    <location>
        <begin position="24"/>
        <end position="127"/>
    </location>
</feature>
<dbReference type="RefSeq" id="WP_315909740.1">
    <property type="nucleotide sequence ID" value="NZ_JAOPKC010000018.1"/>
</dbReference>
<evidence type="ECO:0000256" key="1">
    <source>
        <dbReference type="ARBA" id="ARBA00022908"/>
    </source>
</evidence>
<sequence>MGTDDPEHRAEIARDRILEADIFEADKEPMVEFLDAIHPDVPTEVFVNGNGDREQKSHGTVAAYGQGLKRFGEFAEQPLVEMDVTDVNTLFQSLESGEHPDVKDSGYQKSTLSQWQSAVTKFFEYHSELGVDPAEVVVRAQEKTSVDDRDMYTREEVEQLRDAVSNARDRCILELLLNTGQRIRAIQTLRIKDVKPDEGIYYLNTDVNGLKGAEKTGRKRPLLGAQRAVYDWLQNHPTGDRDDYLITVLPSANRGTPGGMLSQDAIRTRLKILADRADIEKPPNPHNFRHYFVTTCKRDYDMDESTIKYLIGHGPGSKVMETTYQHLSDEDHIKEAEIATGRREEEDTSPLTPQVCPTCKEQLKPNAKACPSCGTVFAPDAKQAQEQIEDSVQDAKDDADSLQEHKDLDRVERLIRENPELVDVLESMVDD</sequence>
<dbReference type="PROSITE" id="PS51900">
    <property type="entry name" value="CB"/>
    <property type="match status" value="1"/>
</dbReference>
<dbReference type="CDD" id="cd00397">
    <property type="entry name" value="DNA_BRE_C"/>
    <property type="match status" value="1"/>
</dbReference>
<evidence type="ECO:0000313" key="8">
    <source>
        <dbReference type="EMBL" id="MCU4718987.1"/>
    </source>
</evidence>
<dbReference type="PANTHER" id="PTHR30349">
    <property type="entry name" value="PHAGE INTEGRASE-RELATED"/>
    <property type="match status" value="1"/>
</dbReference>
<dbReference type="EMBL" id="JAOPKC010000018">
    <property type="protein sequence ID" value="MCU4718987.1"/>
    <property type="molecule type" value="Genomic_DNA"/>
</dbReference>